<organism evidence="1 2">
    <name type="scientific">Basidiobolus ranarum</name>
    <dbReference type="NCBI Taxonomy" id="34480"/>
    <lineage>
        <taxon>Eukaryota</taxon>
        <taxon>Fungi</taxon>
        <taxon>Fungi incertae sedis</taxon>
        <taxon>Zoopagomycota</taxon>
        <taxon>Entomophthoromycotina</taxon>
        <taxon>Basidiobolomycetes</taxon>
        <taxon>Basidiobolales</taxon>
        <taxon>Basidiobolaceae</taxon>
        <taxon>Basidiobolus</taxon>
    </lineage>
</organism>
<gene>
    <name evidence="1" type="ORF">K7432_014019</name>
</gene>
<evidence type="ECO:0000313" key="2">
    <source>
        <dbReference type="Proteomes" id="UP001479436"/>
    </source>
</evidence>
<protein>
    <submittedName>
        <fullName evidence="1">Uncharacterized protein</fullName>
    </submittedName>
</protein>
<dbReference type="EMBL" id="JASJQH010001489">
    <property type="protein sequence ID" value="KAK9761230.1"/>
    <property type="molecule type" value="Genomic_DNA"/>
</dbReference>
<proteinExistence type="predicted"/>
<reference evidence="1 2" key="1">
    <citation type="submission" date="2023-04" db="EMBL/GenBank/DDBJ databases">
        <title>Genome of Basidiobolus ranarum AG-B5.</title>
        <authorList>
            <person name="Stajich J.E."/>
            <person name="Carter-House D."/>
            <person name="Gryganskyi A."/>
        </authorList>
    </citation>
    <scope>NUCLEOTIDE SEQUENCE [LARGE SCALE GENOMIC DNA]</scope>
    <source>
        <strain evidence="1 2">AG-B5</strain>
    </source>
</reference>
<accession>A0ABR2WI97</accession>
<sequence>MSGWPPYCNDSSNEWWPGETCTITVEDQFWGCAECDINNKVMNTEIGSVTGNCGSGEEFKGRMLSN</sequence>
<keyword evidence="2" id="KW-1185">Reference proteome</keyword>
<dbReference type="Proteomes" id="UP001479436">
    <property type="component" value="Unassembled WGS sequence"/>
</dbReference>
<comment type="caution">
    <text evidence="1">The sequence shown here is derived from an EMBL/GenBank/DDBJ whole genome shotgun (WGS) entry which is preliminary data.</text>
</comment>
<evidence type="ECO:0000313" key="1">
    <source>
        <dbReference type="EMBL" id="KAK9761230.1"/>
    </source>
</evidence>
<name>A0ABR2WI97_9FUNG</name>